<dbReference type="Proteomes" id="UP001164539">
    <property type="component" value="Chromosome 3"/>
</dbReference>
<evidence type="ECO:0000313" key="1">
    <source>
        <dbReference type="EMBL" id="KAJ4722125.1"/>
    </source>
</evidence>
<comment type="caution">
    <text evidence="1">The sequence shown here is derived from an EMBL/GenBank/DDBJ whole genome shotgun (WGS) entry which is preliminary data.</text>
</comment>
<proteinExistence type="predicted"/>
<name>A0ACC1YE72_MELAZ</name>
<gene>
    <name evidence="1" type="ORF">OWV82_005679</name>
</gene>
<organism evidence="1 2">
    <name type="scientific">Melia azedarach</name>
    <name type="common">Chinaberry tree</name>
    <dbReference type="NCBI Taxonomy" id="155640"/>
    <lineage>
        <taxon>Eukaryota</taxon>
        <taxon>Viridiplantae</taxon>
        <taxon>Streptophyta</taxon>
        <taxon>Embryophyta</taxon>
        <taxon>Tracheophyta</taxon>
        <taxon>Spermatophyta</taxon>
        <taxon>Magnoliopsida</taxon>
        <taxon>eudicotyledons</taxon>
        <taxon>Gunneridae</taxon>
        <taxon>Pentapetalae</taxon>
        <taxon>rosids</taxon>
        <taxon>malvids</taxon>
        <taxon>Sapindales</taxon>
        <taxon>Meliaceae</taxon>
        <taxon>Melia</taxon>
    </lineage>
</organism>
<keyword evidence="2" id="KW-1185">Reference proteome</keyword>
<accession>A0ACC1YE72</accession>
<sequence>MAPQNKLVKAGMEGFALLDEFYGRNKKSAGSKVPTTTQAYDHYHHQYYSYNNQQQYIYQCPRVIIVREPLMDSNQAAQFCGGISIVDHSMRKPIRGVYN</sequence>
<dbReference type="EMBL" id="CM051396">
    <property type="protein sequence ID" value="KAJ4722125.1"/>
    <property type="molecule type" value="Genomic_DNA"/>
</dbReference>
<protein>
    <submittedName>
        <fullName evidence="1">WD repeat-containing protein on Y chromosome like</fullName>
    </submittedName>
</protein>
<evidence type="ECO:0000313" key="2">
    <source>
        <dbReference type="Proteomes" id="UP001164539"/>
    </source>
</evidence>
<reference evidence="1 2" key="1">
    <citation type="journal article" date="2023" name="Science">
        <title>Complex scaffold remodeling in plant triterpene biosynthesis.</title>
        <authorList>
            <person name="De La Pena R."/>
            <person name="Hodgson H."/>
            <person name="Liu J.C."/>
            <person name="Stephenson M.J."/>
            <person name="Martin A.C."/>
            <person name="Owen C."/>
            <person name="Harkess A."/>
            <person name="Leebens-Mack J."/>
            <person name="Jimenez L.E."/>
            <person name="Osbourn A."/>
            <person name="Sattely E.S."/>
        </authorList>
    </citation>
    <scope>NUCLEOTIDE SEQUENCE [LARGE SCALE GENOMIC DNA]</scope>
    <source>
        <strain evidence="2">cv. JPN11</strain>
        <tissue evidence="1">Leaf</tissue>
    </source>
</reference>